<comment type="caution">
    <text evidence="2">The sequence shown here is derived from an EMBL/GenBank/DDBJ whole genome shotgun (WGS) entry which is preliminary data.</text>
</comment>
<dbReference type="GO" id="GO:0003910">
    <property type="term" value="F:DNA ligase (ATP) activity"/>
    <property type="evidence" value="ECO:0007669"/>
    <property type="project" value="InterPro"/>
</dbReference>
<evidence type="ECO:0000313" key="3">
    <source>
        <dbReference type="Proteomes" id="UP000050482"/>
    </source>
</evidence>
<dbReference type="InterPro" id="IPR016059">
    <property type="entry name" value="DNA_ligase_ATP-dep_CS"/>
</dbReference>
<proteinExistence type="predicted"/>
<evidence type="ECO:0000313" key="2">
    <source>
        <dbReference type="EMBL" id="KPV44854.1"/>
    </source>
</evidence>
<dbReference type="EMBL" id="LJCO01000020">
    <property type="protein sequence ID" value="KPV44854.1"/>
    <property type="molecule type" value="Genomic_DNA"/>
</dbReference>
<dbReference type="GO" id="GO:0006281">
    <property type="term" value="P:DNA repair"/>
    <property type="evidence" value="ECO:0007669"/>
    <property type="project" value="InterPro"/>
</dbReference>
<dbReference type="RefSeq" id="WP_054968082.1">
    <property type="nucleotide sequence ID" value="NZ_LJCO01000020.1"/>
</dbReference>
<dbReference type="CDD" id="cd07906">
    <property type="entry name" value="Adenylation_DNA_ligase_LigD_LigC"/>
    <property type="match status" value="1"/>
</dbReference>
<gene>
    <name evidence="2" type="ORF">AN477_05030</name>
</gene>
<organism evidence="2 3">
    <name type="scientific">Alicyclobacillus ferrooxydans</name>
    <dbReference type="NCBI Taxonomy" id="471514"/>
    <lineage>
        <taxon>Bacteria</taxon>
        <taxon>Bacillati</taxon>
        <taxon>Bacillota</taxon>
        <taxon>Bacilli</taxon>
        <taxon>Bacillales</taxon>
        <taxon>Alicyclobacillaceae</taxon>
        <taxon>Alicyclobacillus</taxon>
    </lineage>
</organism>
<name>A0A0P9F0J4_9BACL</name>
<dbReference type="OrthoDB" id="9802472at2"/>
<dbReference type="SUPFAM" id="SSF56091">
    <property type="entry name" value="DNA ligase/mRNA capping enzyme, catalytic domain"/>
    <property type="match status" value="1"/>
</dbReference>
<feature type="domain" description="ATP-dependent DNA ligase family profile" evidence="1">
    <location>
        <begin position="101"/>
        <end position="196"/>
    </location>
</feature>
<evidence type="ECO:0000259" key="1">
    <source>
        <dbReference type="PROSITE" id="PS50160"/>
    </source>
</evidence>
<dbReference type="PROSITE" id="PS50160">
    <property type="entry name" value="DNA_LIGASE_A3"/>
    <property type="match status" value="1"/>
</dbReference>
<sequence>MMRELLAPMEPALVSEPFDDPEFLYQVKWDGVRILAVQSPEGVVLWNRKLRLRTRLYPEVCAEIALLNLPVGTVLDGEMVSFGSHGRPEFRRVLRRDLASAPNPAVEVCFVIFDYLHLPDPDKKPPAVFRIPLQERLATLREEVSTSAHVQVTEDYESGTALLSRMQQLELEGIVAKRKDGFYYPGQKHTSWQKVKCWRYVEASAAAIKVKDGRPASLVLTEIVSTSEPQSVAPTVIGRVASGLSQASWPDILAYVDSAAADHNNELVPLRPGIQVTVRFLEWTHQGQLRAPVIESLDFK</sequence>
<protein>
    <recommendedName>
        <fullName evidence="1">ATP-dependent DNA ligase family profile domain-containing protein</fullName>
    </recommendedName>
</protein>
<dbReference type="GO" id="GO:0005524">
    <property type="term" value="F:ATP binding"/>
    <property type="evidence" value="ECO:0007669"/>
    <property type="project" value="InterPro"/>
</dbReference>
<accession>A0A0P9F0J4</accession>
<dbReference type="PATRIC" id="fig|471514.4.peg.3172"/>
<dbReference type="InterPro" id="IPR012310">
    <property type="entry name" value="DNA_ligase_ATP-dep_cent"/>
</dbReference>
<dbReference type="GO" id="GO:0006310">
    <property type="term" value="P:DNA recombination"/>
    <property type="evidence" value="ECO:0007669"/>
    <property type="project" value="InterPro"/>
</dbReference>
<keyword evidence="3" id="KW-1185">Reference proteome</keyword>
<dbReference type="Pfam" id="PF01068">
    <property type="entry name" value="DNA_ligase_A_M"/>
    <property type="match status" value="1"/>
</dbReference>
<dbReference type="PROSITE" id="PS00697">
    <property type="entry name" value="DNA_LIGASE_A1"/>
    <property type="match status" value="1"/>
</dbReference>
<dbReference type="Gene3D" id="3.30.1490.70">
    <property type="match status" value="1"/>
</dbReference>
<dbReference type="Proteomes" id="UP000050482">
    <property type="component" value="Unassembled WGS sequence"/>
</dbReference>
<dbReference type="Gene3D" id="3.30.470.30">
    <property type="entry name" value="DNA ligase/mRNA capping enzyme"/>
    <property type="match status" value="1"/>
</dbReference>
<reference evidence="2 3" key="1">
    <citation type="submission" date="2015-09" db="EMBL/GenBank/DDBJ databases">
        <title>Draft genome sequence of Alicyclobacillus ferrooxydans DSM 22381.</title>
        <authorList>
            <person name="Hemp J."/>
        </authorList>
    </citation>
    <scope>NUCLEOTIDE SEQUENCE [LARGE SCALE GENOMIC DNA]</scope>
    <source>
        <strain evidence="2 3">TC-34</strain>
    </source>
</reference>
<dbReference type="STRING" id="471514.AN477_05030"/>
<dbReference type="AlphaFoldDB" id="A0A0P9F0J4"/>